<dbReference type="Pfam" id="PF20151">
    <property type="entry name" value="DUF6533"/>
    <property type="match status" value="1"/>
</dbReference>
<reference evidence="3 4" key="1">
    <citation type="submission" date="2018-11" db="EMBL/GenBank/DDBJ databases">
        <title>Genome assembly of Steccherinum ochraceum LE-BIN_3174, the white-rot fungus of the Steccherinaceae family (The Residual Polyporoid clade, Polyporales, Basidiomycota).</title>
        <authorList>
            <person name="Fedorova T.V."/>
            <person name="Glazunova O.A."/>
            <person name="Landesman E.O."/>
            <person name="Moiseenko K.V."/>
            <person name="Psurtseva N.V."/>
            <person name="Savinova O.S."/>
            <person name="Shakhova N.V."/>
            <person name="Tyazhelova T.V."/>
            <person name="Vasina D.V."/>
        </authorList>
    </citation>
    <scope>NUCLEOTIDE SEQUENCE [LARGE SCALE GENOMIC DNA]</scope>
    <source>
        <strain evidence="3 4">LE-BIN_3174</strain>
    </source>
</reference>
<feature type="transmembrane region" description="Helical" evidence="1">
    <location>
        <begin position="157"/>
        <end position="181"/>
    </location>
</feature>
<keyword evidence="1" id="KW-0472">Membrane</keyword>
<feature type="non-terminal residue" evidence="3">
    <location>
        <position position="193"/>
    </location>
</feature>
<evidence type="ECO:0000256" key="1">
    <source>
        <dbReference type="SAM" id="Phobius"/>
    </source>
</evidence>
<dbReference type="AlphaFoldDB" id="A0A4R0RU81"/>
<keyword evidence="4" id="KW-1185">Reference proteome</keyword>
<proteinExistence type="predicted"/>
<keyword evidence="1" id="KW-0812">Transmembrane</keyword>
<protein>
    <recommendedName>
        <fullName evidence="2">DUF6533 domain-containing protein</fullName>
    </recommendedName>
</protein>
<evidence type="ECO:0000313" key="4">
    <source>
        <dbReference type="Proteomes" id="UP000292702"/>
    </source>
</evidence>
<feature type="transmembrane region" description="Helical" evidence="1">
    <location>
        <begin position="87"/>
        <end position="105"/>
    </location>
</feature>
<dbReference type="Proteomes" id="UP000292702">
    <property type="component" value="Unassembled WGS sequence"/>
</dbReference>
<dbReference type="OrthoDB" id="2686513at2759"/>
<accession>A0A4R0RU81</accession>
<feature type="transmembrane region" description="Helical" evidence="1">
    <location>
        <begin position="20"/>
        <end position="41"/>
    </location>
</feature>
<comment type="caution">
    <text evidence="3">The sequence shown here is derived from an EMBL/GenBank/DDBJ whole genome shotgun (WGS) entry which is preliminary data.</text>
</comment>
<evidence type="ECO:0000313" key="3">
    <source>
        <dbReference type="EMBL" id="TCD67348.1"/>
    </source>
</evidence>
<name>A0A4R0RU81_9APHY</name>
<evidence type="ECO:0000259" key="2">
    <source>
        <dbReference type="Pfam" id="PF20151"/>
    </source>
</evidence>
<sequence>MDQVSSLDQSDIFFVKYMRLVGITILYYDYLLTLPGEVAYIWQKPRSIPSYLFLLNRYFSILASFVIDSETFQPFQSDALCHAYALFRQISLLVAQFMVCAILIIRTYALWGRSRRILACMITTSVVLAALSLWALTAQKHATSYHSSCYPGLTKSAAIHLAVGWECLFVFDTLIVSLTVYRSYKEIAWSRAE</sequence>
<dbReference type="InterPro" id="IPR045340">
    <property type="entry name" value="DUF6533"/>
</dbReference>
<organism evidence="3 4">
    <name type="scientific">Steccherinum ochraceum</name>
    <dbReference type="NCBI Taxonomy" id="92696"/>
    <lineage>
        <taxon>Eukaryota</taxon>
        <taxon>Fungi</taxon>
        <taxon>Dikarya</taxon>
        <taxon>Basidiomycota</taxon>
        <taxon>Agaricomycotina</taxon>
        <taxon>Agaricomycetes</taxon>
        <taxon>Polyporales</taxon>
        <taxon>Steccherinaceae</taxon>
        <taxon>Steccherinum</taxon>
    </lineage>
</organism>
<dbReference type="EMBL" id="RWJN01000100">
    <property type="protein sequence ID" value="TCD67348.1"/>
    <property type="molecule type" value="Genomic_DNA"/>
</dbReference>
<gene>
    <name evidence="3" type="ORF">EIP91_000215</name>
</gene>
<feature type="transmembrane region" description="Helical" evidence="1">
    <location>
        <begin position="48"/>
        <end position="67"/>
    </location>
</feature>
<keyword evidence="1" id="KW-1133">Transmembrane helix</keyword>
<feature type="transmembrane region" description="Helical" evidence="1">
    <location>
        <begin position="117"/>
        <end position="137"/>
    </location>
</feature>
<feature type="domain" description="DUF6533" evidence="2">
    <location>
        <begin position="17"/>
        <end position="62"/>
    </location>
</feature>